<proteinExistence type="inferred from homology"/>
<evidence type="ECO:0000313" key="9">
    <source>
        <dbReference type="EMBL" id="AAZ47766.1"/>
    </source>
</evidence>
<evidence type="ECO:0000256" key="6">
    <source>
        <dbReference type="ARBA" id="ARBA00023263"/>
    </source>
</evidence>
<dbReference type="InterPro" id="IPR011047">
    <property type="entry name" value="Quinoprotein_ADH-like_sf"/>
</dbReference>
<accession>Q47BL5</accession>
<evidence type="ECO:0000256" key="5">
    <source>
        <dbReference type="ARBA" id="ARBA00022837"/>
    </source>
</evidence>
<evidence type="ECO:0000259" key="8">
    <source>
        <dbReference type="Pfam" id="PF05567"/>
    </source>
</evidence>
<feature type="chain" id="PRO_5004233393" evidence="7">
    <location>
        <begin position="32"/>
        <end position="1544"/>
    </location>
</feature>
<dbReference type="SUPFAM" id="SSF50998">
    <property type="entry name" value="Quinoprotein alcohol dehydrogenase-like"/>
    <property type="match status" value="1"/>
</dbReference>
<evidence type="ECO:0000256" key="4">
    <source>
        <dbReference type="ARBA" id="ARBA00022723"/>
    </source>
</evidence>
<keyword evidence="5" id="KW-0106">Calcium</keyword>
<dbReference type="GO" id="GO:0046872">
    <property type="term" value="F:metal ion binding"/>
    <property type="evidence" value="ECO:0007669"/>
    <property type="project" value="UniProtKB-KW"/>
</dbReference>
<comment type="similarity">
    <text evidence="2">Belongs to the PilY1 family.</text>
</comment>
<evidence type="ECO:0000256" key="1">
    <source>
        <dbReference type="ARBA" id="ARBA00004561"/>
    </source>
</evidence>
<organism evidence="9">
    <name type="scientific">Dechloromonas aromatica (strain RCB)</name>
    <dbReference type="NCBI Taxonomy" id="159087"/>
    <lineage>
        <taxon>Bacteria</taxon>
        <taxon>Pseudomonadati</taxon>
        <taxon>Pseudomonadota</taxon>
        <taxon>Betaproteobacteria</taxon>
        <taxon>Rhodocyclales</taxon>
        <taxon>Azonexaceae</taxon>
        <taxon>Dechloromonas</taxon>
    </lineage>
</organism>
<name>Q47BL5_DECAR</name>
<keyword evidence="7" id="KW-0732">Signal</keyword>
<evidence type="ECO:0000256" key="7">
    <source>
        <dbReference type="SAM" id="SignalP"/>
    </source>
</evidence>
<dbReference type="GO" id="GO:0009289">
    <property type="term" value="C:pilus"/>
    <property type="evidence" value="ECO:0007669"/>
    <property type="project" value="UniProtKB-SubCell"/>
</dbReference>
<dbReference type="STRING" id="159087.Daro_3036"/>
<dbReference type="HOGENOM" id="CLU_001890_1_1_4"/>
<dbReference type="InterPro" id="IPR008707">
    <property type="entry name" value="B-propeller_PilY1"/>
</dbReference>
<reference evidence="9" key="1">
    <citation type="submission" date="2005-08" db="EMBL/GenBank/DDBJ databases">
        <title>Complete sequence of Dechloromonas aromatica RCB.</title>
        <authorList>
            <person name="Salinero K.K."/>
            <person name="Copeland A."/>
            <person name="Lucas S."/>
            <person name="Lapidus A."/>
            <person name="Barry K."/>
            <person name="Detter J.C."/>
            <person name="Glavina T."/>
            <person name="Hammon N."/>
            <person name="Israni S."/>
            <person name="Pitluck S."/>
            <person name="Di Bartolo G."/>
            <person name="Trong S."/>
            <person name="Schmutz J."/>
            <person name="Larimer F."/>
            <person name="Land M."/>
            <person name="Ivanova N."/>
            <person name="Richardson P."/>
        </authorList>
    </citation>
    <scope>NUCLEOTIDE SEQUENCE</scope>
    <source>
        <strain evidence="9">RCB</strain>
    </source>
</reference>
<dbReference type="EMBL" id="CP000089">
    <property type="protein sequence ID" value="AAZ47766.1"/>
    <property type="molecule type" value="Genomic_DNA"/>
</dbReference>
<keyword evidence="3" id="KW-1029">Fimbrium biogenesis</keyword>
<gene>
    <name evidence="9" type="ordered locus">Daro_3036</name>
</gene>
<keyword evidence="6" id="KW-0281">Fimbrium</keyword>
<dbReference type="KEGG" id="dar:Daro_3036"/>
<evidence type="ECO:0000256" key="3">
    <source>
        <dbReference type="ARBA" id="ARBA00022558"/>
    </source>
</evidence>
<dbReference type="Pfam" id="PF05567">
    <property type="entry name" value="T4P_PilY1"/>
    <property type="match status" value="2"/>
</dbReference>
<dbReference type="eggNOG" id="COG3419">
    <property type="taxonomic scope" value="Bacteria"/>
</dbReference>
<evidence type="ECO:0000256" key="2">
    <source>
        <dbReference type="ARBA" id="ARBA00008387"/>
    </source>
</evidence>
<keyword evidence="4" id="KW-0479">Metal-binding</keyword>
<protein>
    <submittedName>
        <fullName evidence="9">Putative Tfp pilus assembly protein tip-associated adhesin PilY1</fullName>
    </submittedName>
</protein>
<feature type="domain" description="PilY1 beta-propeller" evidence="8">
    <location>
        <begin position="1084"/>
        <end position="1324"/>
    </location>
</feature>
<sequence length="1544" mass="162110">MKASAHHNSVIRQALSLLIVFQLGFSSPSHAASIALASAPLANSTTTTVLPNLMFLMDNSGSMSQDFTPDYMMEYNWRNSPWTSNGWNAPDPVQKNCRDSADDDGSVTTALADLDLCVVGDVPYMTSSINSQYYNPAIRYLPGVLSDGVSKPSQTDPTNVLLDGYGKHNQTQLGVAGTAIDLTTNYPDRVWCTKNNPTAAELADTSVCRKNSDYLYPNATYKYGRNNDGTTANKDVLGVMGAPYYYQVVVSEYCKEAELRNCTTSSVATGDYIFPAKSRWCSDTALTTCQSTKTSTYKYPRYVGASTVAVAASGIIQATNTTPRTISSITVNGVEILGALVTGTSQIDLASKVATQINAYASNPEYSAALYGDNTYVKITSTAAAGASANGTVVITGRGIVTSNVSGGVTGFSAAPYSFARTDIVPATTSYPKATSRTDCTGATCTYADEVTNFANWYAYYRTRMQSMKSSVSLAFRPIGSNYRVGFMNICKGSYLPVAPFDNSDSLIGAVAASGTFRFNSFTAGVMQTVTSIKVNGIEILGATVTSNVSRADLATKLAAQINAFLSSPEYTAVANSGGSNGLVTLSGSIGDGAGSNGTIVVTGGPSLSTNAGVSGGVTGSGQKSKWYETLFDQTAVGCGTPLRSALATTGRIFAGKEMSSAGSTSGSTIDPVQYSCQQNFTLLTTDGYWNGAGGTDLDGVAMGNLDGGTTPRPMFEGNTATGTLADVAKYYYDTDLRTSGLSNCTGSLGIDVCENNVFVSSTDNNLKQHMTTFTLGLGVDGTLSYVSDYKNATTGDFYNLKEGLGSPVVNWPVPVADNETAVDDLWHAAVNGQGTYFSAKDPAQLAYGLSTALNQIGSKVGATSAAATSTLNPVAGNNFAYVASYSSVKWTGNLEARTINTTTGVVSETAAWCVQSISAGTCALPSTIVTEDTGSSTVTYCVTSGATAASCTDGILDGTNCKVQLPTSCVGTMNSKVDKSSDSRTIYKANASGALESFIYANLDSSLFTGTGLSQWSVLTASQKTVAAGENLVNFLRGQTGYEDRTSNPVDNRLYRMREATMGDALESQPFFISKPVFSYADAGYAKYKTDFASRAGSVYMGTNDGMLHAFAADTGVERWAYVPTVVIPNLWKLADKNYATGHANYVNGSPVISDICTANCSCDDACVSGGGTAPVWKTILVGGLNAGGRSFYALDITNPASPSLLWEVSSSTAGFTNLGYSFGHPIITKKSDGTWVVLITSGYNNTSPGDGKGYLYVLNAGTGALIAAIGTTVGDTTTPSGLARVSAWNDYGGVNNTAGYVYGGDLLGNLWRFDINAESVNKFATLLDSSGKAQPVMTSPTLGLISGKRVVFVGTGKYLEVSDLTNTDSQTIYAISDDNSGTTLVNARTVLVEQTLTRNGTSRTASNNPVNFGSGRGWYVDLKDTSLSPSNVGERVNIDMTLVQGTLIAASIVPSNTVCSPGGYGWLNYFNYETGGYVQSDALASTYFSSPIVGVNLIYIQGKPIVEVVTANKPTPEITEVPITGKGSNFAGKRVMWRELVQ</sequence>
<feature type="domain" description="PilY1 beta-propeller" evidence="8">
    <location>
        <begin position="1328"/>
        <end position="1408"/>
    </location>
</feature>
<feature type="signal peptide" evidence="7">
    <location>
        <begin position="1"/>
        <end position="31"/>
    </location>
</feature>
<comment type="subcellular location">
    <subcellularLocation>
        <location evidence="1">Fimbrium</location>
    </subcellularLocation>
</comment>